<dbReference type="Pfam" id="PF14244">
    <property type="entry name" value="Retrotran_gag_3"/>
    <property type="match status" value="1"/>
</dbReference>
<evidence type="ECO:0000256" key="1">
    <source>
        <dbReference type="SAM" id="MobiDB-lite"/>
    </source>
</evidence>
<dbReference type="Proteomes" id="UP000596661">
    <property type="component" value="Chromosome 3"/>
</dbReference>
<accession>A0A803P8Y1</accession>
<feature type="compositionally biased region" description="Basic and acidic residues" evidence="1">
    <location>
        <begin position="99"/>
        <end position="111"/>
    </location>
</feature>
<proteinExistence type="predicted"/>
<protein>
    <recommendedName>
        <fullName evidence="2">Retrotransposon Copia-like N-terminal domain-containing protein</fullName>
    </recommendedName>
</protein>
<organism evidence="3 4">
    <name type="scientific">Cannabis sativa</name>
    <name type="common">Hemp</name>
    <name type="synonym">Marijuana</name>
    <dbReference type="NCBI Taxonomy" id="3483"/>
    <lineage>
        <taxon>Eukaryota</taxon>
        <taxon>Viridiplantae</taxon>
        <taxon>Streptophyta</taxon>
        <taxon>Embryophyta</taxon>
        <taxon>Tracheophyta</taxon>
        <taxon>Spermatophyta</taxon>
        <taxon>Magnoliopsida</taxon>
        <taxon>eudicotyledons</taxon>
        <taxon>Gunneridae</taxon>
        <taxon>Pentapetalae</taxon>
        <taxon>rosids</taxon>
        <taxon>fabids</taxon>
        <taxon>Rosales</taxon>
        <taxon>Cannabaceae</taxon>
        <taxon>Cannabis</taxon>
    </lineage>
</organism>
<keyword evidence="4" id="KW-1185">Reference proteome</keyword>
<dbReference type="PANTHER" id="PTHR37610:SF97">
    <property type="entry name" value="RETROTRANSPOSON GAG DOMAIN-CONTAINING PROTEIN"/>
    <property type="match status" value="1"/>
</dbReference>
<evidence type="ECO:0000313" key="4">
    <source>
        <dbReference type="Proteomes" id="UP000596661"/>
    </source>
</evidence>
<evidence type="ECO:0000313" key="3">
    <source>
        <dbReference type="EnsemblPlants" id="cds.evm.model.03.406"/>
    </source>
</evidence>
<evidence type="ECO:0000259" key="2">
    <source>
        <dbReference type="Pfam" id="PF14244"/>
    </source>
</evidence>
<feature type="region of interest" description="Disordered" evidence="1">
    <location>
        <begin position="1"/>
        <end position="23"/>
    </location>
</feature>
<dbReference type="EnsemblPlants" id="evm.model.03.406">
    <property type="protein sequence ID" value="cds.evm.model.03.406"/>
    <property type="gene ID" value="evm.TU.03.406"/>
</dbReference>
<dbReference type="PANTHER" id="PTHR37610">
    <property type="entry name" value="CCHC-TYPE DOMAIN-CONTAINING PROTEIN"/>
    <property type="match status" value="1"/>
</dbReference>
<dbReference type="Gramene" id="evm.model.03.406">
    <property type="protein sequence ID" value="cds.evm.model.03.406"/>
    <property type="gene ID" value="evm.TU.03.406"/>
</dbReference>
<feature type="region of interest" description="Disordered" evidence="1">
    <location>
        <begin position="95"/>
        <end position="119"/>
    </location>
</feature>
<sequence>MARDGGTQARGRVHTCANRESENNSNDSYVFSILGENSRSTNANNFSNPYFLSNGDNPCIVLVPKILKDSGNYSTKRRAMLIALVPRNKIKFVNGKLPQPDKDHEDYDQGRSHSLYKSTSSNAREFAAVVQRFRSKYNCTHCGMNGHSIERCHKLNGYPPGHKLHDKFLNRDAKGPPGKPAGVNFSSTDEGKSEKRPLERNLVFSLSNV</sequence>
<dbReference type="InterPro" id="IPR029472">
    <property type="entry name" value="Copia-like_N"/>
</dbReference>
<dbReference type="EMBL" id="UZAU01000253">
    <property type="status" value="NOT_ANNOTATED_CDS"/>
    <property type="molecule type" value="Genomic_DNA"/>
</dbReference>
<reference evidence="3" key="2">
    <citation type="submission" date="2021-03" db="UniProtKB">
        <authorList>
            <consortium name="EnsemblPlants"/>
        </authorList>
    </citation>
    <scope>IDENTIFICATION</scope>
</reference>
<feature type="region of interest" description="Disordered" evidence="1">
    <location>
        <begin position="168"/>
        <end position="209"/>
    </location>
</feature>
<reference evidence="3" key="1">
    <citation type="submission" date="2018-11" db="EMBL/GenBank/DDBJ databases">
        <authorList>
            <person name="Grassa J C."/>
        </authorList>
    </citation>
    <scope>NUCLEOTIDE SEQUENCE [LARGE SCALE GENOMIC DNA]</scope>
</reference>
<name>A0A803P8Y1_CANSA</name>
<feature type="domain" description="Retrotransposon Copia-like N-terminal" evidence="2">
    <location>
        <begin position="56"/>
        <end position="101"/>
    </location>
</feature>
<feature type="compositionally biased region" description="Basic and acidic residues" evidence="1">
    <location>
        <begin position="189"/>
        <end position="199"/>
    </location>
</feature>
<dbReference type="AlphaFoldDB" id="A0A803P8Y1"/>